<feature type="region of interest" description="Disordered" evidence="7">
    <location>
        <begin position="1"/>
        <end position="40"/>
    </location>
</feature>
<accession>A0ABW7C8H1</accession>
<dbReference type="Proteomes" id="UP001604335">
    <property type="component" value="Unassembled WGS sequence"/>
</dbReference>
<reference evidence="11" key="1">
    <citation type="journal article" date="2024" name="Algal Res.">
        <title>Biochemical, toxicological and genomic investigation of a high-biomass producing Limnothrix strain isolated from Italian shallow drinking water reservoir.</title>
        <authorList>
            <person name="Simonazzi M."/>
            <person name="Shishido T.K."/>
            <person name="Delbaje E."/>
            <person name="Wahlsten M."/>
            <person name="Fewer D.P."/>
            <person name="Sivonen K."/>
            <person name="Pezzolesi L."/>
            <person name="Pistocchi R."/>
        </authorList>
    </citation>
    <scope>NUCLEOTIDE SEQUENCE [LARGE SCALE GENOMIC DNA]</scope>
    <source>
        <strain evidence="11">LRLZ20PSL1</strain>
    </source>
</reference>
<dbReference type="EMBL" id="JAZAQF010000043">
    <property type="protein sequence ID" value="MFG3817466.1"/>
    <property type="molecule type" value="Genomic_DNA"/>
</dbReference>
<evidence type="ECO:0000256" key="3">
    <source>
        <dbReference type="ARBA" id="ARBA00022475"/>
    </source>
</evidence>
<dbReference type="RefSeq" id="WP_393011813.1">
    <property type="nucleotide sequence ID" value="NZ_JAZAQF010000043.1"/>
</dbReference>
<dbReference type="PANTHER" id="PTHR43738">
    <property type="entry name" value="ABC TRANSPORTER, MEMBRANE PROTEIN"/>
    <property type="match status" value="1"/>
</dbReference>
<keyword evidence="3" id="KW-1003">Cell membrane</keyword>
<gene>
    <name evidence="10" type="primary">devC</name>
    <name evidence="10" type="ORF">VPK24_07435</name>
</gene>
<evidence type="ECO:0000256" key="6">
    <source>
        <dbReference type="ARBA" id="ARBA00023136"/>
    </source>
</evidence>
<evidence type="ECO:0000256" key="4">
    <source>
        <dbReference type="ARBA" id="ARBA00022692"/>
    </source>
</evidence>
<protein>
    <submittedName>
        <fullName evidence="10">ABC transporter permease DevC</fullName>
    </submittedName>
</protein>
<comment type="caution">
    <text evidence="10">The sequence shown here is derived from an EMBL/GenBank/DDBJ whole genome shotgun (WGS) entry which is preliminary data.</text>
</comment>
<feature type="transmembrane region" description="Helical" evidence="8">
    <location>
        <begin position="307"/>
        <end position="331"/>
    </location>
</feature>
<proteinExistence type="predicted"/>
<feature type="transmembrane region" description="Helical" evidence="8">
    <location>
        <begin position="97"/>
        <end position="116"/>
    </location>
</feature>
<keyword evidence="11" id="KW-1185">Reference proteome</keyword>
<feature type="transmembrane region" description="Helical" evidence="8">
    <location>
        <begin position="396"/>
        <end position="418"/>
    </location>
</feature>
<sequence length="431" mass="47501">MPIMLDRLTRSADSAPESLAPGTADLGAAPQPRPNPETKTTPAWVAALQRRIPLGWLQLRHDRGRLLTALAGIAFADLAIFMQLGFQNALYDSNTRLNRAITADVVLISAQARNLIGLSSFARRRLFQAEAIPGVANADPLYATISNWKNPETRKEKQILILGTNPDRPAFDFPEIQQHQNDLKLQDRYLFDRAARGEYQKTIAQLDRGQPVQTDLDRKQIEVIGTYKVGASFAADGSILTSDRNFLRAFPRRDPGSVSIGLIYLEPGADPVTVRTQLQAALPSDVNVLTKAEFVQFEKDYWAKNTAIGFIFSFGVALGFGIGVIIVYQVLSTDVNDHIREYATLKAMGYRHRYFIGVILEEALILAIVGFVPSLAVSAGLYALTRNATNLPMFMTLGRALLVLMVTFVMCCLSGAIASRRLQSADPADMF</sequence>
<dbReference type="NCBIfam" id="TIGR01185">
    <property type="entry name" value="devC"/>
    <property type="match status" value="1"/>
</dbReference>
<evidence type="ECO:0000256" key="8">
    <source>
        <dbReference type="SAM" id="Phobius"/>
    </source>
</evidence>
<dbReference type="PIRSF" id="PIRSF031773">
    <property type="entry name" value="DevC"/>
    <property type="match status" value="1"/>
</dbReference>
<comment type="subcellular location">
    <subcellularLocation>
        <location evidence="1">Cell membrane</location>
        <topology evidence="1">Multi-pass membrane protein</topology>
    </subcellularLocation>
</comment>
<keyword evidence="2" id="KW-0813">Transport</keyword>
<feature type="domain" description="ABC3 transporter permease C-terminal" evidence="9">
    <location>
        <begin position="316"/>
        <end position="424"/>
    </location>
</feature>
<dbReference type="InterPro" id="IPR051125">
    <property type="entry name" value="ABC-4/HrtB_transporter"/>
</dbReference>
<evidence type="ECO:0000256" key="1">
    <source>
        <dbReference type="ARBA" id="ARBA00004651"/>
    </source>
</evidence>
<feature type="transmembrane region" description="Helical" evidence="8">
    <location>
        <begin position="66"/>
        <end position="85"/>
    </location>
</feature>
<dbReference type="Pfam" id="PF02687">
    <property type="entry name" value="FtsX"/>
    <property type="match status" value="1"/>
</dbReference>
<keyword evidence="6 8" id="KW-0472">Membrane</keyword>
<organism evidence="10 11">
    <name type="scientific">Limnothrix redekei LRLZ20PSL1</name>
    <dbReference type="NCBI Taxonomy" id="3112953"/>
    <lineage>
        <taxon>Bacteria</taxon>
        <taxon>Bacillati</taxon>
        <taxon>Cyanobacteriota</taxon>
        <taxon>Cyanophyceae</taxon>
        <taxon>Pseudanabaenales</taxon>
        <taxon>Pseudanabaenaceae</taxon>
        <taxon>Limnothrix</taxon>
    </lineage>
</organism>
<evidence type="ECO:0000313" key="11">
    <source>
        <dbReference type="Proteomes" id="UP001604335"/>
    </source>
</evidence>
<dbReference type="PANTHER" id="PTHR43738:SF1">
    <property type="entry name" value="HEMIN TRANSPORT SYSTEM PERMEASE PROTEIN HRTB-RELATED"/>
    <property type="match status" value="1"/>
</dbReference>
<evidence type="ECO:0000256" key="2">
    <source>
        <dbReference type="ARBA" id="ARBA00022448"/>
    </source>
</evidence>
<name>A0ABW7C8H1_9CYAN</name>
<feature type="transmembrane region" description="Helical" evidence="8">
    <location>
        <begin position="363"/>
        <end position="384"/>
    </location>
</feature>
<evidence type="ECO:0000313" key="10">
    <source>
        <dbReference type="EMBL" id="MFG3817466.1"/>
    </source>
</evidence>
<keyword evidence="5 8" id="KW-1133">Transmembrane helix</keyword>
<evidence type="ECO:0000259" key="9">
    <source>
        <dbReference type="Pfam" id="PF02687"/>
    </source>
</evidence>
<dbReference type="InterPro" id="IPR003838">
    <property type="entry name" value="ABC3_permease_C"/>
</dbReference>
<dbReference type="InterPro" id="IPR005891">
    <property type="entry name" value="DevC"/>
</dbReference>
<evidence type="ECO:0000256" key="5">
    <source>
        <dbReference type="ARBA" id="ARBA00022989"/>
    </source>
</evidence>
<keyword evidence="4 8" id="KW-0812">Transmembrane</keyword>
<evidence type="ECO:0000256" key="7">
    <source>
        <dbReference type="SAM" id="MobiDB-lite"/>
    </source>
</evidence>